<dbReference type="PANTHER" id="PTHR24286:SF88">
    <property type="entry name" value="BETA-AMYRIN 28-OXIDASE-LIKE"/>
    <property type="match status" value="1"/>
</dbReference>
<keyword evidence="5 9" id="KW-0479">Metal-binding</keyword>
<evidence type="ECO:0000313" key="12">
    <source>
        <dbReference type="EMBL" id="PRQ40189.1"/>
    </source>
</evidence>
<organism evidence="12 13">
    <name type="scientific">Rosa chinensis</name>
    <name type="common">China rose</name>
    <dbReference type="NCBI Taxonomy" id="74649"/>
    <lineage>
        <taxon>Eukaryota</taxon>
        <taxon>Viridiplantae</taxon>
        <taxon>Streptophyta</taxon>
        <taxon>Embryophyta</taxon>
        <taxon>Tracheophyta</taxon>
        <taxon>Spermatophyta</taxon>
        <taxon>Magnoliopsida</taxon>
        <taxon>eudicotyledons</taxon>
        <taxon>Gunneridae</taxon>
        <taxon>Pentapetalae</taxon>
        <taxon>rosids</taxon>
        <taxon>fabids</taxon>
        <taxon>Rosales</taxon>
        <taxon>Rosaceae</taxon>
        <taxon>Rosoideae</taxon>
        <taxon>Rosoideae incertae sedis</taxon>
        <taxon>Rosa</taxon>
    </lineage>
</organism>
<dbReference type="CDD" id="cd11043">
    <property type="entry name" value="CYP90-like"/>
    <property type="match status" value="1"/>
</dbReference>
<evidence type="ECO:0000256" key="3">
    <source>
        <dbReference type="ARBA" id="ARBA00010617"/>
    </source>
</evidence>
<evidence type="ECO:0000256" key="1">
    <source>
        <dbReference type="ARBA" id="ARBA00001971"/>
    </source>
</evidence>
<dbReference type="GO" id="GO:0004497">
    <property type="term" value="F:monooxygenase activity"/>
    <property type="evidence" value="ECO:0007669"/>
    <property type="project" value="UniProtKB-KW"/>
</dbReference>
<name>A0A2P6R1E1_ROSCH</name>
<dbReference type="GO" id="GO:0020037">
    <property type="term" value="F:heme binding"/>
    <property type="evidence" value="ECO:0007669"/>
    <property type="project" value="InterPro"/>
</dbReference>
<dbReference type="PANTHER" id="PTHR24286">
    <property type="entry name" value="CYTOCHROME P450 26"/>
    <property type="match status" value="1"/>
</dbReference>
<keyword evidence="10" id="KW-0503">Monooxygenase</keyword>
<comment type="subcellular location">
    <subcellularLocation>
        <location evidence="2">Membrane</location>
        <topology evidence="2">Single-pass membrane protein</topology>
    </subcellularLocation>
</comment>
<keyword evidence="11" id="KW-0472">Membrane</keyword>
<comment type="similarity">
    <text evidence="3 10">Belongs to the cytochrome P450 family.</text>
</comment>
<evidence type="ECO:0000256" key="4">
    <source>
        <dbReference type="ARBA" id="ARBA00022692"/>
    </source>
</evidence>
<comment type="caution">
    <text evidence="12">The sequence shown here is derived from an EMBL/GenBank/DDBJ whole genome shotgun (WGS) entry which is preliminary data.</text>
</comment>
<dbReference type="SUPFAM" id="SSF48264">
    <property type="entry name" value="Cytochrome P450"/>
    <property type="match status" value="1"/>
</dbReference>
<dbReference type="InterPro" id="IPR036396">
    <property type="entry name" value="Cyt_P450_sf"/>
</dbReference>
<dbReference type="InterPro" id="IPR017972">
    <property type="entry name" value="Cyt_P450_CS"/>
</dbReference>
<proteinExistence type="inferred from homology"/>
<dbReference type="GO" id="GO:0016705">
    <property type="term" value="F:oxidoreductase activity, acting on paired donors, with incorporation or reduction of molecular oxygen"/>
    <property type="evidence" value="ECO:0007669"/>
    <property type="project" value="InterPro"/>
</dbReference>
<dbReference type="AlphaFoldDB" id="A0A2P6R1E1"/>
<evidence type="ECO:0000256" key="5">
    <source>
        <dbReference type="ARBA" id="ARBA00022723"/>
    </source>
</evidence>
<dbReference type="GO" id="GO:0016125">
    <property type="term" value="P:sterol metabolic process"/>
    <property type="evidence" value="ECO:0007669"/>
    <property type="project" value="TreeGrafter"/>
</dbReference>
<dbReference type="PRINTS" id="PR00463">
    <property type="entry name" value="EP450I"/>
</dbReference>
<evidence type="ECO:0000313" key="13">
    <source>
        <dbReference type="Proteomes" id="UP000238479"/>
    </source>
</evidence>
<keyword evidence="9 10" id="KW-0349">Heme</keyword>
<feature type="binding site" description="axial binding residue" evidence="9">
    <location>
        <position position="430"/>
    </location>
    <ligand>
        <name>heme</name>
        <dbReference type="ChEBI" id="CHEBI:30413"/>
    </ligand>
    <ligandPart>
        <name>Fe</name>
        <dbReference type="ChEBI" id="CHEBI:18248"/>
    </ligandPart>
</feature>
<keyword evidence="6 11" id="KW-1133">Transmembrane helix</keyword>
<dbReference type="InterPro" id="IPR002401">
    <property type="entry name" value="Cyt_P450_E_grp-I"/>
</dbReference>
<dbReference type="OMA" id="RICFGAH"/>
<dbReference type="FunFam" id="1.10.630.10:FF:000022">
    <property type="entry name" value="Taxadiene 5-alpha hydroxylase"/>
    <property type="match status" value="1"/>
</dbReference>
<evidence type="ECO:0000256" key="10">
    <source>
        <dbReference type="RuleBase" id="RU000461"/>
    </source>
</evidence>
<keyword evidence="13" id="KW-1185">Reference proteome</keyword>
<dbReference type="GO" id="GO:0016020">
    <property type="term" value="C:membrane"/>
    <property type="evidence" value="ECO:0007669"/>
    <property type="project" value="UniProtKB-SubCell"/>
</dbReference>
<evidence type="ECO:0000256" key="11">
    <source>
        <dbReference type="SAM" id="Phobius"/>
    </source>
</evidence>
<evidence type="ECO:0000256" key="9">
    <source>
        <dbReference type="PIRSR" id="PIRSR602401-1"/>
    </source>
</evidence>
<evidence type="ECO:0000256" key="8">
    <source>
        <dbReference type="ARBA" id="ARBA00023004"/>
    </source>
</evidence>
<keyword evidence="8 9" id="KW-0408">Iron</keyword>
<dbReference type="EMBL" id="PDCK01000042">
    <property type="protein sequence ID" value="PRQ40189.1"/>
    <property type="molecule type" value="Genomic_DNA"/>
</dbReference>
<dbReference type="Pfam" id="PF00067">
    <property type="entry name" value="p450"/>
    <property type="match status" value="1"/>
</dbReference>
<feature type="transmembrane region" description="Helical" evidence="11">
    <location>
        <begin position="6"/>
        <end position="26"/>
    </location>
</feature>
<dbReference type="Proteomes" id="UP000238479">
    <property type="component" value="Chromosome 4"/>
</dbReference>
<evidence type="ECO:0000256" key="7">
    <source>
        <dbReference type="ARBA" id="ARBA00023002"/>
    </source>
</evidence>
<dbReference type="Gene3D" id="1.10.630.10">
    <property type="entry name" value="Cytochrome P450"/>
    <property type="match status" value="1"/>
</dbReference>
<keyword evidence="4 11" id="KW-0812">Transmembrane</keyword>
<evidence type="ECO:0000256" key="6">
    <source>
        <dbReference type="ARBA" id="ARBA00022989"/>
    </source>
</evidence>
<dbReference type="InterPro" id="IPR001128">
    <property type="entry name" value="Cyt_P450"/>
</dbReference>
<dbReference type="STRING" id="74649.A0A2P6R1E1"/>
<dbReference type="PROSITE" id="PS00086">
    <property type="entry name" value="CYTOCHROME_P450"/>
    <property type="match status" value="1"/>
</dbReference>
<dbReference type="GO" id="GO:0005506">
    <property type="term" value="F:iron ion binding"/>
    <property type="evidence" value="ECO:0007669"/>
    <property type="project" value="InterPro"/>
</dbReference>
<keyword evidence="7 10" id="KW-0560">Oxidoreductase</keyword>
<sequence length="481" mass="54526">MEMENLTLFFPISVLVFICALLFFAFKYSKSNAKTNFPPGSFGWPIIGETFSFINETQQRFVGDRMKRYSPKLFKTNVFGEPTVVFCGIPGHKFIASNEEKLFLAWRPHSMQKLFRSSYQKAASQATIPRADAVQIYRAPGFLKPEALVRYIETMDSLVQEHLKLHWDGKSTVEVYHLAQLLVMTLSARFFTGLQNNQGRTEKFTELMNIITAGLHTVPLSVPGTTFYRAMKAADAMRKEVLLLIKEKKAAMSSGVQMHDIMSFMLFNADPTGRFIPENEVADKIMGLMAGGFHSPSMATSFLIKYLGENPEICDKVRTEQLEITRSKQSAGEALNWDDIQKMKYSWGVALEVMRLVPPLQGTFREVITDFTYEGYTIPKGWKVYWSASSTNKISEYFPAPEEFDPTRFENGKSPPAYSNIPFGSGPRICPGKEYARLQLLCSLHHIVTKYKWDVINPNAKIAGGMNPVPEEGILIRLQPY</sequence>
<protein>
    <submittedName>
        <fullName evidence="12">Putative cytochrome P450</fullName>
    </submittedName>
</protein>
<dbReference type="Gramene" id="PRQ40189">
    <property type="protein sequence ID" value="PRQ40189"/>
    <property type="gene ID" value="RchiOBHm_Chr4g0433371"/>
</dbReference>
<dbReference type="PRINTS" id="PR00385">
    <property type="entry name" value="P450"/>
</dbReference>
<gene>
    <name evidence="12" type="ORF">RchiOBHm_Chr4g0433371</name>
</gene>
<accession>A0A2P6R1E1</accession>
<comment type="cofactor">
    <cofactor evidence="1 9">
        <name>heme</name>
        <dbReference type="ChEBI" id="CHEBI:30413"/>
    </cofactor>
</comment>
<evidence type="ECO:0000256" key="2">
    <source>
        <dbReference type="ARBA" id="ARBA00004167"/>
    </source>
</evidence>
<reference evidence="12 13" key="1">
    <citation type="journal article" date="2018" name="Nat. Genet.">
        <title>The Rosa genome provides new insights in the design of modern roses.</title>
        <authorList>
            <person name="Bendahmane M."/>
        </authorList>
    </citation>
    <scope>NUCLEOTIDE SEQUENCE [LARGE SCALE GENOMIC DNA]</scope>
    <source>
        <strain evidence="13">cv. Old Blush</strain>
    </source>
</reference>